<keyword evidence="4 6" id="KW-1133">Transmembrane helix</keyword>
<dbReference type="GO" id="GO:0016020">
    <property type="term" value="C:membrane"/>
    <property type="evidence" value="ECO:0007669"/>
    <property type="project" value="UniProtKB-SubCell"/>
</dbReference>
<keyword evidence="5 6" id="KW-0472">Membrane</keyword>
<dbReference type="Pfam" id="PF01554">
    <property type="entry name" value="MatE"/>
    <property type="match status" value="1"/>
</dbReference>
<evidence type="ECO:0000256" key="6">
    <source>
        <dbReference type="RuleBase" id="RU004914"/>
    </source>
</evidence>
<feature type="transmembrane region" description="Helical" evidence="6">
    <location>
        <begin position="405"/>
        <end position="433"/>
    </location>
</feature>
<evidence type="ECO:0000256" key="4">
    <source>
        <dbReference type="ARBA" id="ARBA00022989"/>
    </source>
</evidence>
<evidence type="ECO:0000313" key="8">
    <source>
        <dbReference type="EMBL" id="GHP01639.1"/>
    </source>
</evidence>
<evidence type="ECO:0000256" key="5">
    <source>
        <dbReference type="ARBA" id="ARBA00023136"/>
    </source>
</evidence>
<dbReference type="PANTHER" id="PTHR42893">
    <property type="entry name" value="PROTEIN DETOXIFICATION 44, CHLOROPLASTIC-RELATED"/>
    <property type="match status" value="1"/>
</dbReference>
<feature type="transmembrane region" description="Helical" evidence="6">
    <location>
        <begin position="105"/>
        <end position="124"/>
    </location>
</feature>
<sequence length="545" mass="58075">MQLASSSDMRASLHAHRIRRPARHHQLQPRRSPLHRSNLGHHLVEQQQLIVGLTNQPRRRANVKSAAAASTQLSSSDDSPDETANDNTTSDMENLDLKFVPQMRAIVAFCVPSLATYATGPLLGATDAFFVGRFAEDGVRSLAALSPATALADSVWLVFCFLSVAATNAMARCAASSDDEDSIRTLSDATFLAVTIGVVLAGILAFAALPTLQALSGTDVRVAHLANAYIIARAGAMPVQMLTMVLTGASVGYFRDSVTPFRAALAASIANAALDLFFVAGLRLGVFGAGLATSISQAVQGILLARALQQRRIGGKPFLQFRRQPSGKALKLLQFSVPFFLMKLLTTFKVLIWTQTGAAFGTLALASHQVAMSVWKLLILTGEPLSLCAQSFLPSRLAHPEQRRIFLTALFTLALATTVLVAVSSVVLLPIAAGQLTTDAAVRSIIPTIALPLAISSSSFPLLLAAEGCLLAMGRVRLLCLAMAWNVVFFYKGTRAVLANDSSWASAWMVFSAMHAIYTVIMVTALVVVPAPAKPPPPAEQSYDE</sequence>
<feature type="transmembrane region" description="Helical" evidence="6">
    <location>
        <begin position="144"/>
        <end position="168"/>
    </location>
</feature>
<feature type="transmembrane region" description="Helical" evidence="6">
    <location>
        <begin position="189"/>
        <end position="209"/>
    </location>
</feature>
<feature type="region of interest" description="Disordered" evidence="7">
    <location>
        <begin position="1"/>
        <end position="35"/>
    </location>
</feature>
<feature type="transmembrane region" description="Helical" evidence="6">
    <location>
        <begin position="229"/>
        <end position="254"/>
    </location>
</feature>
<evidence type="ECO:0000313" key="9">
    <source>
        <dbReference type="Proteomes" id="UP000660262"/>
    </source>
</evidence>
<feature type="transmembrane region" description="Helical" evidence="6">
    <location>
        <begin position="505"/>
        <end position="529"/>
    </location>
</feature>
<comment type="caution">
    <text evidence="8">The sequence shown here is derived from an EMBL/GenBank/DDBJ whole genome shotgun (WGS) entry which is preliminary data.</text>
</comment>
<dbReference type="OrthoDB" id="423427at2759"/>
<dbReference type="InterPro" id="IPR002528">
    <property type="entry name" value="MATE_fam"/>
</dbReference>
<feature type="region of interest" description="Disordered" evidence="7">
    <location>
        <begin position="61"/>
        <end position="90"/>
    </location>
</feature>
<evidence type="ECO:0000256" key="1">
    <source>
        <dbReference type="ARBA" id="ARBA00004141"/>
    </source>
</evidence>
<evidence type="ECO:0000256" key="2">
    <source>
        <dbReference type="ARBA" id="ARBA00010199"/>
    </source>
</evidence>
<comment type="subcellular location">
    <subcellularLocation>
        <location evidence="1">Membrane</location>
        <topology evidence="1">Multi-pass membrane protein</topology>
    </subcellularLocation>
</comment>
<proteinExistence type="inferred from homology"/>
<protein>
    <recommendedName>
        <fullName evidence="6">Protein DETOXIFICATION</fullName>
    </recommendedName>
    <alternativeName>
        <fullName evidence="6">Multidrug and toxic compound extrusion protein</fullName>
    </alternativeName>
</protein>
<gene>
    <name evidence="8" type="ORF">PPROV_000039500</name>
</gene>
<dbReference type="AlphaFoldDB" id="A0A830H7W3"/>
<keyword evidence="3 6" id="KW-0812">Transmembrane</keyword>
<feature type="transmembrane region" description="Helical" evidence="6">
    <location>
        <begin position="445"/>
        <end position="464"/>
    </location>
</feature>
<dbReference type="EMBL" id="BNJQ01000001">
    <property type="protein sequence ID" value="GHP01639.1"/>
    <property type="molecule type" value="Genomic_DNA"/>
</dbReference>
<dbReference type="GO" id="GO:0015297">
    <property type="term" value="F:antiporter activity"/>
    <property type="evidence" value="ECO:0007669"/>
    <property type="project" value="InterPro"/>
</dbReference>
<feature type="compositionally biased region" description="Low complexity" evidence="7">
    <location>
        <begin position="65"/>
        <end position="77"/>
    </location>
</feature>
<organism evidence="8 9">
    <name type="scientific">Pycnococcus provasolii</name>
    <dbReference type="NCBI Taxonomy" id="41880"/>
    <lineage>
        <taxon>Eukaryota</taxon>
        <taxon>Viridiplantae</taxon>
        <taxon>Chlorophyta</taxon>
        <taxon>Pseudoscourfieldiophyceae</taxon>
        <taxon>Pseudoscourfieldiales</taxon>
        <taxon>Pycnococcaceae</taxon>
        <taxon>Pycnococcus</taxon>
    </lineage>
</organism>
<feature type="transmembrane region" description="Helical" evidence="6">
    <location>
        <begin position="261"/>
        <end position="280"/>
    </location>
</feature>
<evidence type="ECO:0000256" key="7">
    <source>
        <dbReference type="SAM" id="MobiDB-lite"/>
    </source>
</evidence>
<evidence type="ECO:0000256" key="3">
    <source>
        <dbReference type="ARBA" id="ARBA00022692"/>
    </source>
</evidence>
<name>A0A830H7W3_9CHLO</name>
<feature type="compositionally biased region" description="Basic residues" evidence="7">
    <location>
        <begin position="13"/>
        <end position="34"/>
    </location>
</feature>
<dbReference type="GO" id="GO:0042910">
    <property type="term" value="F:xenobiotic transmembrane transporter activity"/>
    <property type="evidence" value="ECO:0007669"/>
    <property type="project" value="InterPro"/>
</dbReference>
<dbReference type="Proteomes" id="UP000660262">
    <property type="component" value="Unassembled WGS sequence"/>
</dbReference>
<dbReference type="InterPro" id="IPR044644">
    <property type="entry name" value="DinF-like"/>
</dbReference>
<feature type="transmembrane region" description="Helical" evidence="6">
    <location>
        <begin position="476"/>
        <end position="493"/>
    </location>
</feature>
<comment type="similarity">
    <text evidence="2 6">Belongs to the multi antimicrobial extrusion (MATE) (TC 2.A.66.1) family.</text>
</comment>
<keyword evidence="9" id="KW-1185">Reference proteome</keyword>
<reference evidence="8" key="1">
    <citation type="submission" date="2020-10" db="EMBL/GenBank/DDBJ databases">
        <title>Unveiling of a novel bifunctional photoreceptor, Dualchrome1, isolated from a cosmopolitan green alga.</title>
        <authorList>
            <person name="Suzuki S."/>
            <person name="Kawachi M."/>
        </authorList>
    </citation>
    <scope>NUCLEOTIDE SEQUENCE</scope>
    <source>
        <strain evidence="8">NIES 2893</strain>
    </source>
</reference>
<dbReference type="PANTHER" id="PTHR42893:SF9">
    <property type="entry name" value="PROTEIN DETOXIFICATION 46, CHLOROPLASTIC"/>
    <property type="match status" value="1"/>
</dbReference>
<accession>A0A830H7W3</accession>
<comment type="caution">
    <text evidence="6">Lacks conserved residue(s) required for the propagation of feature annotation.</text>
</comment>